<organism evidence="2 3">
    <name type="scientific">Candidatus Curtissbacteria bacterium RIFCSPLOWO2_12_FULL_38_9</name>
    <dbReference type="NCBI Taxonomy" id="1797735"/>
    <lineage>
        <taxon>Bacteria</taxon>
        <taxon>Candidatus Curtissiibacteriota</taxon>
    </lineage>
</organism>
<dbReference type="AlphaFoldDB" id="A0A1F5IC02"/>
<reference evidence="2 3" key="1">
    <citation type="journal article" date="2016" name="Nat. Commun.">
        <title>Thousands of microbial genomes shed light on interconnected biogeochemical processes in an aquifer system.</title>
        <authorList>
            <person name="Anantharaman K."/>
            <person name="Brown C.T."/>
            <person name="Hug L.A."/>
            <person name="Sharon I."/>
            <person name="Castelle C.J."/>
            <person name="Probst A.J."/>
            <person name="Thomas B.C."/>
            <person name="Singh A."/>
            <person name="Wilkins M.J."/>
            <person name="Karaoz U."/>
            <person name="Brodie E.L."/>
            <person name="Williams K.H."/>
            <person name="Hubbard S.S."/>
            <person name="Banfield J.F."/>
        </authorList>
    </citation>
    <scope>NUCLEOTIDE SEQUENCE [LARGE SCALE GENOMIC DNA]</scope>
</reference>
<dbReference type="Proteomes" id="UP000177300">
    <property type="component" value="Unassembled WGS sequence"/>
</dbReference>
<feature type="transmembrane region" description="Helical" evidence="1">
    <location>
        <begin position="30"/>
        <end position="48"/>
    </location>
</feature>
<evidence type="ECO:0000313" key="3">
    <source>
        <dbReference type="Proteomes" id="UP000177300"/>
    </source>
</evidence>
<accession>A0A1F5IC02</accession>
<keyword evidence="1" id="KW-0812">Transmembrane</keyword>
<evidence type="ECO:0000256" key="1">
    <source>
        <dbReference type="SAM" id="Phobius"/>
    </source>
</evidence>
<gene>
    <name evidence="2" type="ORF">A3G14_01735</name>
</gene>
<keyword evidence="1" id="KW-1133">Transmembrane helix</keyword>
<dbReference type="EMBL" id="MFBY01000017">
    <property type="protein sequence ID" value="OGE13851.1"/>
    <property type="molecule type" value="Genomic_DNA"/>
</dbReference>
<keyword evidence="1" id="KW-0472">Membrane</keyword>
<name>A0A1F5IC02_9BACT</name>
<protein>
    <submittedName>
        <fullName evidence="2">Uncharacterized protein</fullName>
    </submittedName>
</protein>
<evidence type="ECO:0000313" key="2">
    <source>
        <dbReference type="EMBL" id="OGE13851.1"/>
    </source>
</evidence>
<proteinExistence type="predicted"/>
<sequence length="84" mass="9061">MLTERLLSIAAELPVNETQMLTDLNPESKVAISAISGAINLFIVYVLSRTMDGSVNSKWEKGIVTAGTLGFTVGNAIVNHQIWT</sequence>
<comment type="caution">
    <text evidence="2">The sequence shown here is derived from an EMBL/GenBank/DDBJ whole genome shotgun (WGS) entry which is preliminary data.</text>
</comment>